<protein>
    <recommendedName>
        <fullName evidence="9">Peptidase A1 domain-containing protein</fullName>
    </recommendedName>
</protein>
<keyword evidence="11" id="KW-1185">Reference proteome</keyword>
<comment type="similarity">
    <text evidence="1">Belongs to the peptidase A1 family.</text>
</comment>
<accession>A0A8J5RQ14</accession>
<dbReference type="FunFam" id="2.40.70.10:FF:000079">
    <property type="entry name" value="Putative aspartic proteinase nepenthesin II"/>
    <property type="match status" value="1"/>
</dbReference>
<dbReference type="CDD" id="cd05476">
    <property type="entry name" value="pepsin_A_like_plant"/>
    <property type="match status" value="1"/>
</dbReference>
<dbReference type="InterPro" id="IPR033121">
    <property type="entry name" value="PEPTIDASE_A1"/>
</dbReference>
<keyword evidence="3" id="KW-0064">Aspartyl protease</keyword>
<feature type="transmembrane region" description="Helical" evidence="7">
    <location>
        <begin position="470"/>
        <end position="488"/>
    </location>
</feature>
<dbReference type="OrthoDB" id="695235at2759"/>
<keyword evidence="5" id="KW-0325">Glycoprotein</keyword>
<comment type="caution">
    <text evidence="10">The sequence shown here is derived from an EMBL/GenBank/DDBJ whole genome shotgun (WGS) entry which is preliminary data.</text>
</comment>
<dbReference type="PANTHER" id="PTHR47967:SF85">
    <property type="entry name" value="OS05G0384300 PROTEIN"/>
    <property type="match status" value="1"/>
</dbReference>
<dbReference type="InterPro" id="IPR034161">
    <property type="entry name" value="Pepsin-like_plant"/>
</dbReference>
<feature type="signal peptide" evidence="8">
    <location>
        <begin position="1"/>
        <end position="25"/>
    </location>
</feature>
<evidence type="ECO:0000259" key="9">
    <source>
        <dbReference type="PROSITE" id="PS51767"/>
    </source>
</evidence>
<dbReference type="InterPro" id="IPR032799">
    <property type="entry name" value="TAXi_C"/>
</dbReference>
<proteinExistence type="inferred from homology"/>
<feature type="chain" id="PRO_5035215067" description="Peptidase A1 domain-containing protein" evidence="8">
    <location>
        <begin position="26"/>
        <end position="489"/>
    </location>
</feature>
<evidence type="ECO:0000256" key="2">
    <source>
        <dbReference type="ARBA" id="ARBA00022670"/>
    </source>
</evidence>
<feature type="compositionally biased region" description="Gly residues" evidence="6">
    <location>
        <begin position="66"/>
        <end position="80"/>
    </location>
</feature>
<evidence type="ECO:0000256" key="3">
    <source>
        <dbReference type="ARBA" id="ARBA00022750"/>
    </source>
</evidence>
<evidence type="ECO:0000256" key="4">
    <source>
        <dbReference type="ARBA" id="ARBA00022801"/>
    </source>
</evidence>
<name>A0A8J5RQ14_ZIZPA</name>
<dbReference type="Pfam" id="PF14541">
    <property type="entry name" value="TAXi_C"/>
    <property type="match status" value="1"/>
</dbReference>
<evidence type="ECO:0000313" key="10">
    <source>
        <dbReference type="EMBL" id="KAG8054613.1"/>
    </source>
</evidence>
<keyword evidence="4" id="KW-0378">Hydrolase</keyword>
<sequence>MAGRNLALAIAFFFLVLVMPQMVTPAKSSAKSPRFTMNPRTKKQTRDFLKNHGSSDTADLLPGQQEGEGGSDGQSKSGGGGDREMQAPATNAGVYIFSYDIGTPPQRVSGALDIASDLVWTQCAPCATCDTTQPFYPLNSTTAAAVECTNLACQQFVPQTCSAADDSSQCSYTYMYGGGGGAANTTGFLVTDSFTFDTIRVDGVVFGCGLDNVGDFGDASGVIGLGRGNLSLVSQLQVDRFSYHFAPDDSVDAQSFILFGEDAAPQTSRTFSTRLLASDANPNLYYVDLAGIKVDGKDLDIPRGTFDIGKDGSGGVALTITTLVTLLDEVAYKLLRQAMVSGIGLSTVDGSALGLDLCYTSQSMAKAKVPSMALVFSGGAVMELEMGNYFYMDETTGLECLTIVPSPAGDGSLLGGLIQTGTHMIYDISGSKLVFESLEQAGAAAPPPLGSSKSSDKTVGRRSWSAPPPLISPAVLLIQFACVVLYMFK</sequence>
<organism evidence="10 11">
    <name type="scientific">Zizania palustris</name>
    <name type="common">Northern wild rice</name>
    <dbReference type="NCBI Taxonomy" id="103762"/>
    <lineage>
        <taxon>Eukaryota</taxon>
        <taxon>Viridiplantae</taxon>
        <taxon>Streptophyta</taxon>
        <taxon>Embryophyta</taxon>
        <taxon>Tracheophyta</taxon>
        <taxon>Spermatophyta</taxon>
        <taxon>Magnoliopsida</taxon>
        <taxon>Liliopsida</taxon>
        <taxon>Poales</taxon>
        <taxon>Poaceae</taxon>
        <taxon>BOP clade</taxon>
        <taxon>Oryzoideae</taxon>
        <taxon>Oryzeae</taxon>
        <taxon>Zizaniinae</taxon>
        <taxon>Zizania</taxon>
    </lineage>
</organism>
<dbReference type="FunFam" id="2.40.70.10:FF:000074">
    <property type="entry name" value="Os05g0384300 protein"/>
    <property type="match status" value="1"/>
</dbReference>
<feature type="region of interest" description="Disordered" evidence="6">
    <location>
        <begin position="27"/>
        <end position="85"/>
    </location>
</feature>
<feature type="region of interest" description="Disordered" evidence="6">
    <location>
        <begin position="443"/>
        <end position="462"/>
    </location>
</feature>
<dbReference type="PROSITE" id="PS51767">
    <property type="entry name" value="PEPTIDASE_A1"/>
    <property type="match status" value="1"/>
</dbReference>
<reference evidence="10" key="1">
    <citation type="journal article" date="2021" name="bioRxiv">
        <title>Whole Genome Assembly and Annotation of Northern Wild Rice, Zizania palustris L., Supports a Whole Genome Duplication in the Zizania Genus.</title>
        <authorList>
            <person name="Haas M."/>
            <person name="Kono T."/>
            <person name="Macchietto M."/>
            <person name="Millas R."/>
            <person name="McGilp L."/>
            <person name="Shao M."/>
            <person name="Duquette J."/>
            <person name="Hirsch C.N."/>
            <person name="Kimball J."/>
        </authorList>
    </citation>
    <scope>NUCLEOTIDE SEQUENCE</scope>
    <source>
        <tissue evidence="10">Fresh leaf tissue</tissue>
    </source>
</reference>
<keyword evidence="7" id="KW-0472">Membrane</keyword>
<dbReference type="PANTHER" id="PTHR47967">
    <property type="entry name" value="OS07G0603500 PROTEIN-RELATED"/>
    <property type="match status" value="1"/>
</dbReference>
<evidence type="ECO:0000256" key="1">
    <source>
        <dbReference type="ARBA" id="ARBA00007447"/>
    </source>
</evidence>
<keyword evidence="2" id="KW-0645">Protease</keyword>
<dbReference type="Proteomes" id="UP000729402">
    <property type="component" value="Unassembled WGS sequence"/>
</dbReference>
<keyword evidence="7" id="KW-0812">Transmembrane</keyword>
<reference evidence="10" key="2">
    <citation type="submission" date="2021-02" db="EMBL/GenBank/DDBJ databases">
        <authorList>
            <person name="Kimball J.A."/>
            <person name="Haas M.W."/>
            <person name="Macchietto M."/>
            <person name="Kono T."/>
            <person name="Duquette J."/>
            <person name="Shao M."/>
        </authorList>
    </citation>
    <scope>NUCLEOTIDE SEQUENCE</scope>
    <source>
        <tissue evidence="10">Fresh leaf tissue</tissue>
    </source>
</reference>
<evidence type="ECO:0000256" key="6">
    <source>
        <dbReference type="SAM" id="MobiDB-lite"/>
    </source>
</evidence>
<dbReference type="GO" id="GO:0004190">
    <property type="term" value="F:aspartic-type endopeptidase activity"/>
    <property type="evidence" value="ECO:0007669"/>
    <property type="project" value="UniProtKB-KW"/>
</dbReference>
<dbReference type="GO" id="GO:0006508">
    <property type="term" value="P:proteolysis"/>
    <property type="evidence" value="ECO:0007669"/>
    <property type="project" value="UniProtKB-KW"/>
</dbReference>
<gene>
    <name evidence="10" type="ORF">GUJ93_ZPchr0001g29391</name>
</gene>
<dbReference type="Pfam" id="PF14543">
    <property type="entry name" value="TAXi_N"/>
    <property type="match status" value="1"/>
</dbReference>
<keyword evidence="8" id="KW-0732">Signal</keyword>
<dbReference type="EMBL" id="JAAALK010000288">
    <property type="protein sequence ID" value="KAG8054613.1"/>
    <property type="molecule type" value="Genomic_DNA"/>
</dbReference>
<feature type="domain" description="Peptidase A1" evidence="9">
    <location>
        <begin position="95"/>
        <end position="436"/>
    </location>
</feature>
<dbReference type="GO" id="GO:0005576">
    <property type="term" value="C:extracellular region"/>
    <property type="evidence" value="ECO:0007669"/>
    <property type="project" value="TreeGrafter"/>
</dbReference>
<evidence type="ECO:0000313" key="11">
    <source>
        <dbReference type="Proteomes" id="UP000729402"/>
    </source>
</evidence>
<keyword evidence="7" id="KW-1133">Transmembrane helix</keyword>
<evidence type="ECO:0000256" key="8">
    <source>
        <dbReference type="SAM" id="SignalP"/>
    </source>
</evidence>
<dbReference type="InterPro" id="IPR032861">
    <property type="entry name" value="TAXi_N"/>
</dbReference>
<dbReference type="AlphaFoldDB" id="A0A8J5RQ14"/>
<evidence type="ECO:0000256" key="5">
    <source>
        <dbReference type="ARBA" id="ARBA00023180"/>
    </source>
</evidence>
<evidence type="ECO:0000256" key="7">
    <source>
        <dbReference type="SAM" id="Phobius"/>
    </source>
</evidence>
<dbReference type="InterPro" id="IPR051708">
    <property type="entry name" value="Plant_Aspart_Prot_A1"/>
</dbReference>